<proteinExistence type="predicted"/>
<organism evidence="2 3">
    <name type="scientific">Priestia megaterium</name>
    <name type="common">Bacillus megaterium</name>
    <dbReference type="NCBI Taxonomy" id="1404"/>
    <lineage>
        <taxon>Bacteria</taxon>
        <taxon>Bacillati</taxon>
        <taxon>Bacillota</taxon>
        <taxon>Bacilli</taxon>
        <taxon>Bacillales</taxon>
        <taxon>Bacillaceae</taxon>
        <taxon>Priestia</taxon>
    </lineage>
</organism>
<sequence length="166" mass="18052">MKFNVVSSFAAGILLASTICGAVYFTEDPAVTKAAPKPTKSEQKTVLQPTEAEMKDKLLTAGYIVQPKADYDKTIEATKKAASTASAASANNNSKKIVYRAVISVTQGMTSIDVGRMLEKAKIVPDDFKFSRDVEKKGVEKNLRPGTFTVDTEMTYDQVIATIFKK</sequence>
<keyword evidence="1" id="KW-0732">Signal</keyword>
<dbReference type="EMBL" id="CP051128">
    <property type="protein sequence ID" value="QIZ08773.1"/>
    <property type="molecule type" value="Genomic_DNA"/>
</dbReference>
<reference evidence="2 3" key="2">
    <citation type="submission" date="2020-04" db="EMBL/GenBank/DDBJ databases">
        <authorList>
            <person name="Fomenkov A."/>
            <person name="Anton B.P."/>
            <person name="Roberts R.J."/>
        </authorList>
    </citation>
    <scope>NUCLEOTIDE SEQUENCE [LARGE SCALE GENOMIC DNA]</scope>
    <source>
        <strain evidence="2 3">S2</strain>
    </source>
</reference>
<name>A0A6H1P5F0_PRIMG</name>
<dbReference type="Gene3D" id="3.30.1490.480">
    <property type="entry name" value="Endolytic murein transglycosylase"/>
    <property type="match status" value="1"/>
</dbReference>
<feature type="signal peptide" evidence="1">
    <location>
        <begin position="1"/>
        <end position="22"/>
    </location>
</feature>
<gene>
    <name evidence="2" type="ORF">HFZ78_20400</name>
</gene>
<evidence type="ECO:0000313" key="3">
    <source>
        <dbReference type="Proteomes" id="UP000501868"/>
    </source>
</evidence>
<dbReference type="Proteomes" id="UP000501868">
    <property type="component" value="Chromosome"/>
</dbReference>
<evidence type="ECO:0000313" key="2">
    <source>
        <dbReference type="EMBL" id="QIZ08773.1"/>
    </source>
</evidence>
<feature type="chain" id="PRO_5026070710" evidence="1">
    <location>
        <begin position="23"/>
        <end position="166"/>
    </location>
</feature>
<dbReference type="AlphaFoldDB" id="A0A6H1P5F0"/>
<evidence type="ECO:0000256" key="1">
    <source>
        <dbReference type="SAM" id="SignalP"/>
    </source>
</evidence>
<accession>A0A6H1P5F0</accession>
<reference evidence="2 3" key="1">
    <citation type="submission" date="2020-04" db="EMBL/GenBank/DDBJ databases">
        <title>Genome-Wide Identification of 5-Methylcytosine Sites in Bacterial Genomes By High-Throughput Sequencing of MspJI Restriction Fragments.</title>
        <authorList>
            <person name="Wu V."/>
        </authorList>
    </citation>
    <scope>NUCLEOTIDE SEQUENCE [LARGE SCALE GENOMIC DNA]</scope>
    <source>
        <strain evidence="2 3">S2</strain>
    </source>
</reference>
<protein>
    <submittedName>
        <fullName evidence="2">Endolytic transglycosylase MltG</fullName>
    </submittedName>
</protein>